<proteinExistence type="predicted"/>
<accession>A0ACC2X4Y0</accession>
<organism evidence="1 2">
    <name type="scientific">Naganishia onofrii</name>
    <dbReference type="NCBI Taxonomy" id="1851511"/>
    <lineage>
        <taxon>Eukaryota</taxon>
        <taxon>Fungi</taxon>
        <taxon>Dikarya</taxon>
        <taxon>Basidiomycota</taxon>
        <taxon>Agaricomycotina</taxon>
        <taxon>Tremellomycetes</taxon>
        <taxon>Filobasidiales</taxon>
        <taxon>Filobasidiaceae</taxon>
        <taxon>Naganishia</taxon>
    </lineage>
</organism>
<evidence type="ECO:0000313" key="1">
    <source>
        <dbReference type="EMBL" id="KAJ9118429.1"/>
    </source>
</evidence>
<dbReference type="EMBL" id="JASBWV010000029">
    <property type="protein sequence ID" value="KAJ9118429.1"/>
    <property type="molecule type" value="Genomic_DNA"/>
</dbReference>
<protein>
    <submittedName>
        <fullName evidence="1">Uncharacterized protein</fullName>
    </submittedName>
</protein>
<evidence type="ECO:0000313" key="2">
    <source>
        <dbReference type="Proteomes" id="UP001234202"/>
    </source>
</evidence>
<name>A0ACC2X4Y0_9TREE</name>
<gene>
    <name evidence="1" type="ORF">QFC24_006260</name>
</gene>
<dbReference type="Proteomes" id="UP001234202">
    <property type="component" value="Unassembled WGS sequence"/>
</dbReference>
<comment type="caution">
    <text evidence="1">The sequence shown here is derived from an EMBL/GenBank/DDBJ whole genome shotgun (WGS) entry which is preliminary data.</text>
</comment>
<keyword evidence="2" id="KW-1185">Reference proteome</keyword>
<reference evidence="1" key="1">
    <citation type="submission" date="2023-04" db="EMBL/GenBank/DDBJ databases">
        <title>Draft Genome sequencing of Naganishia species isolated from polar environments using Oxford Nanopore Technology.</title>
        <authorList>
            <person name="Leo P."/>
            <person name="Venkateswaran K."/>
        </authorList>
    </citation>
    <scope>NUCLEOTIDE SEQUENCE</scope>
    <source>
        <strain evidence="1">DBVPG 5303</strain>
    </source>
</reference>
<sequence>MTGQLSSSSAPASEPINTDQSAYELAKAHHAKSTTVSPIYAFLLKGASIQPSTTSGTSISHLTLAPEHLNSVGSIHGSVSATIVDWASGSALATRGSKSGASVDMHVTFLSKAKLGEEVEIRGIVDKLGGRIAFTRVEVRRVRDGELVVTAIHTKFVG</sequence>